<reference evidence="2 3" key="1">
    <citation type="submission" date="2015-09" db="EMBL/GenBank/DDBJ databases">
        <title>Sorangium comparison.</title>
        <authorList>
            <person name="Zaburannyi N."/>
            <person name="Bunk B."/>
            <person name="Overmann J."/>
            <person name="Mueller R."/>
        </authorList>
    </citation>
    <scope>NUCLEOTIDE SEQUENCE [LARGE SCALE GENOMIC DNA]</scope>
    <source>
        <strain evidence="2 3">So ce26</strain>
    </source>
</reference>
<sequence length="96" mass="10413">MLTAPRWEGARVGRPGAAEAAIALRVSLDDAAVFPGRATPPHRAPRSPREFGSVSGSAQPTLLLAKPSLWYHRCAALEGLFRSRQLVVWNVAIVVW</sequence>
<dbReference type="AlphaFoldDB" id="A0A2L0EYG5"/>
<feature type="region of interest" description="Disordered" evidence="1">
    <location>
        <begin position="37"/>
        <end position="56"/>
    </location>
</feature>
<proteinExistence type="predicted"/>
<evidence type="ECO:0000313" key="3">
    <source>
        <dbReference type="Proteomes" id="UP000238348"/>
    </source>
</evidence>
<evidence type="ECO:0000256" key="1">
    <source>
        <dbReference type="SAM" id="MobiDB-lite"/>
    </source>
</evidence>
<accession>A0A2L0EYG5</accession>
<protein>
    <submittedName>
        <fullName evidence="2">Uncharacterized protein</fullName>
    </submittedName>
</protein>
<dbReference type="Proteomes" id="UP000238348">
    <property type="component" value="Chromosome"/>
</dbReference>
<evidence type="ECO:0000313" key="2">
    <source>
        <dbReference type="EMBL" id="AUX44333.1"/>
    </source>
</evidence>
<organism evidence="2 3">
    <name type="scientific">Sorangium cellulosum</name>
    <name type="common">Polyangium cellulosum</name>
    <dbReference type="NCBI Taxonomy" id="56"/>
    <lineage>
        <taxon>Bacteria</taxon>
        <taxon>Pseudomonadati</taxon>
        <taxon>Myxococcota</taxon>
        <taxon>Polyangia</taxon>
        <taxon>Polyangiales</taxon>
        <taxon>Polyangiaceae</taxon>
        <taxon>Sorangium</taxon>
    </lineage>
</organism>
<gene>
    <name evidence="2" type="ORF">SOCE26_057970</name>
</gene>
<name>A0A2L0EYG5_SORCE</name>
<dbReference type="EMBL" id="CP012673">
    <property type="protein sequence ID" value="AUX44333.1"/>
    <property type="molecule type" value="Genomic_DNA"/>
</dbReference>